<dbReference type="Proteomes" id="UP001500325">
    <property type="component" value="Unassembled WGS sequence"/>
</dbReference>
<dbReference type="InterPro" id="IPR001345">
    <property type="entry name" value="PG/BPGM_mutase_AS"/>
</dbReference>
<protein>
    <submittedName>
        <fullName evidence="3">Histidine phosphatase family protein</fullName>
    </submittedName>
</protein>
<organism evidence="3 4">
    <name type="scientific">Pseudonocardia yuanmonensis</name>
    <dbReference type="NCBI Taxonomy" id="1095914"/>
    <lineage>
        <taxon>Bacteria</taxon>
        <taxon>Bacillati</taxon>
        <taxon>Actinomycetota</taxon>
        <taxon>Actinomycetes</taxon>
        <taxon>Pseudonocardiales</taxon>
        <taxon>Pseudonocardiaceae</taxon>
        <taxon>Pseudonocardia</taxon>
    </lineage>
</organism>
<keyword evidence="2" id="KW-0413">Isomerase</keyword>
<dbReference type="SUPFAM" id="SSF53254">
    <property type="entry name" value="Phosphoglycerate mutase-like"/>
    <property type="match status" value="1"/>
</dbReference>
<evidence type="ECO:0000313" key="4">
    <source>
        <dbReference type="Proteomes" id="UP001500325"/>
    </source>
</evidence>
<evidence type="ECO:0000313" key="3">
    <source>
        <dbReference type="EMBL" id="GAA4688668.1"/>
    </source>
</evidence>
<dbReference type="InterPro" id="IPR013078">
    <property type="entry name" value="His_Pase_superF_clade-1"/>
</dbReference>
<reference evidence="4" key="1">
    <citation type="journal article" date="2019" name="Int. J. Syst. Evol. Microbiol.">
        <title>The Global Catalogue of Microorganisms (GCM) 10K type strain sequencing project: providing services to taxonomists for standard genome sequencing and annotation.</title>
        <authorList>
            <consortium name="The Broad Institute Genomics Platform"/>
            <consortium name="The Broad Institute Genome Sequencing Center for Infectious Disease"/>
            <person name="Wu L."/>
            <person name="Ma J."/>
        </authorList>
    </citation>
    <scope>NUCLEOTIDE SEQUENCE [LARGE SCALE GENOMIC DNA]</scope>
    <source>
        <strain evidence="4">JCM 18055</strain>
    </source>
</reference>
<dbReference type="InterPro" id="IPR050275">
    <property type="entry name" value="PGM_Phosphatase"/>
</dbReference>
<dbReference type="InterPro" id="IPR029033">
    <property type="entry name" value="His_PPase_superfam"/>
</dbReference>
<evidence type="ECO:0000256" key="2">
    <source>
        <dbReference type="ARBA" id="ARBA00023235"/>
    </source>
</evidence>
<sequence length="230" mass="24557">MDMTPEEPEQDELRLVLLRHGQTDANVAKALDTVPPGAPLNETGRAQAANVAELLANWPVRAVHASRAIRARQTAEPVALAHGLGVTVVDGVHEIFVGELEGRSDKPARREFDEVYDAWWGGDLARSLPGGESALDLRQRYLPAVDRIVEQTERAHGPGGMVVLVSHGAAIRLAAAALLGDTAETRYVPNAGRVVLRRDKSVETGWALELWDSGPALVGDVTAGAAPEAH</sequence>
<accession>A0ABP8WGC3</accession>
<dbReference type="SMART" id="SM00855">
    <property type="entry name" value="PGAM"/>
    <property type="match status" value="1"/>
</dbReference>
<dbReference type="CDD" id="cd07067">
    <property type="entry name" value="HP_PGM_like"/>
    <property type="match status" value="1"/>
</dbReference>
<keyword evidence="4" id="KW-1185">Reference proteome</keyword>
<evidence type="ECO:0000256" key="1">
    <source>
        <dbReference type="ARBA" id="ARBA00023152"/>
    </source>
</evidence>
<dbReference type="PANTHER" id="PTHR48100:SF1">
    <property type="entry name" value="HISTIDINE PHOSPHATASE FAMILY PROTEIN-RELATED"/>
    <property type="match status" value="1"/>
</dbReference>
<dbReference type="EMBL" id="BAABIC010000007">
    <property type="protein sequence ID" value="GAA4688668.1"/>
    <property type="molecule type" value="Genomic_DNA"/>
</dbReference>
<dbReference type="PROSITE" id="PS00175">
    <property type="entry name" value="PG_MUTASE"/>
    <property type="match status" value="1"/>
</dbReference>
<dbReference type="Gene3D" id="3.40.50.1240">
    <property type="entry name" value="Phosphoglycerate mutase-like"/>
    <property type="match status" value="1"/>
</dbReference>
<dbReference type="PANTHER" id="PTHR48100">
    <property type="entry name" value="BROAD-SPECIFICITY PHOSPHATASE YOR283W-RELATED"/>
    <property type="match status" value="1"/>
</dbReference>
<keyword evidence="1" id="KW-0324">Glycolysis</keyword>
<gene>
    <name evidence="3" type="ORF">GCM10023215_25890</name>
</gene>
<name>A0ABP8WGC3_9PSEU</name>
<comment type="caution">
    <text evidence="3">The sequence shown here is derived from an EMBL/GenBank/DDBJ whole genome shotgun (WGS) entry which is preliminary data.</text>
</comment>
<proteinExistence type="predicted"/>
<dbReference type="Pfam" id="PF00300">
    <property type="entry name" value="His_Phos_1"/>
    <property type="match status" value="1"/>
</dbReference>